<feature type="compositionally biased region" description="Low complexity" evidence="3">
    <location>
        <begin position="272"/>
        <end position="283"/>
    </location>
</feature>
<dbReference type="Gene3D" id="3.30.1370.10">
    <property type="entry name" value="K Homology domain, type 1"/>
    <property type="match status" value="2"/>
</dbReference>
<evidence type="ECO:0000313" key="5">
    <source>
        <dbReference type="Proteomes" id="UP000095282"/>
    </source>
</evidence>
<feature type="compositionally biased region" description="Gly residues" evidence="3">
    <location>
        <begin position="1"/>
        <end position="13"/>
    </location>
</feature>
<feature type="region of interest" description="Disordered" evidence="3">
    <location>
        <begin position="1"/>
        <end position="39"/>
    </location>
</feature>
<feature type="domain" description="K Homology" evidence="4">
    <location>
        <begin position="303"/>
        <end position="379"/>
    </location>
</feature>
<dbReference type="SMART" id="SM00322">
    <property type="entry name" value="KH"/>
    <property type="match status" value="1"/>
</dbReference>
<keyword evidence="2" id="KW-0694">RNA-binding</keyword>
<dbReference type="PANTHER" id="PTHR10288">
    <property type="entry name" value="KH DOMAIN CONTAINING RNA BINDING PROTEIN"/>
    <property type="match status" value="1"/>
</dbReference>
<reference evidence="6" key="1">
    <citation type="submission" date="2016-11" db="UniProtKB">
        <authorList>
            <consortium name="WormBaseParasite"/>
        </authorList>
    </citation>
    <scope>IDENTIFICATION</scope>
</reference>
<feature type="compositionally biased region" description="Low complexity" evidence="3">
    <location>
        <begin position="105"/>
        <end position="120"/>
    </location>
</feature>
<evidence type="ECO:0000259" key="4">
    <source>
        <dbReference type="SMART" id="SM00322"/>
    </source>
</evidence>
<dbReference type="WBParaSite" id="Csp11.Scaffold544.g3443.t1">
    <property type="protein sequence ID" value="Csp11.Scaffold544.g3443.t1"/>
    <property type="gene ID" value="Csp11.Scaffold544.g3443"/>
</dbReference>
<feature type="compositionally biased region" description="Low complexity" evidence="3">
    <location>
        <begin position="216"/>
        <end position="265"/>
    </location>
</feature>
<feature type="region of interest" description="Disordered" evidence="3">
    <location>
        <begin position="203"/>
        <end position="292"/>
    </location>
</feature>
<keyword evidence="1" id="KW-0677">Repeat</keyword>
<dbReference type="eggNOG" id="KOG2193">
    <property type="taxonomic scope" value="Eukaryota"/>
</dbReference>
<dbReference type="InterPro" id="IPR036612">
    <property type="entry name" value="KH_dom_type_1_sf"/>
</dbReference>
<dbReference type="GO" id="GO:0003723">
    <property type="term" value="F:RNA binding"/>
    <property type="evidence" value="ECO:0007669"/>
    <property type="project" value="UniProtKB-UniRule"/>
</dbReference>
<dbReference type="Pfam" id="PF00013">
    <property type="entry name" value="KH_1"/>
    <property type="match status" value="1"/>
</dbReference>
<proteinExistence type="predicted"/>
<dbReference type="Proteomes" id="UP000095282">
    <property type="component" value="Unplaced"/>
</dbReference>
<evidence type="ECO:0000313" key="6">
    <source>
        <dbReference type="WBParaSite" id="Csp11.Scaffold544.g3443.t1"/>
    </source>
</evidence>
<dbReference type="AlphaFoldDB" id="A0A1I7T8G6"/>
<organism evidence="5 6">
    <name type="scientific">Caenorhabditis tropicalis</name>
    <dbReference type="NCBI Taxonomy" id="1561998"/>
    <lineage>
        <taxon>Eukaryota</taxon>
        <taxon>Metazoa</taxon>
        <taxon>Ecdysozoa</taxon>
        <taxon>Nematoda</taxon>
        <taxon>Chromadorea</taxon>
        <taxon>Rhabditida</taxon>
        <taxon>Rhabditina</taxon>
        <taxon>Rhabditomorpha</taxon>
        <taxon>Rhabditoidea</taxon>
        <taxon>Rhabditidae</taxon>
        <taxon>Peloderinae</taxon>
        <taxon>Caenorhabditis</taxon>
    </lineage>
</organism>
<keyword evidence="5" id="KW-1185">Reference proteome</keyword>
<dbReference type="STRING" id="1561998.A0A1I7T8G6"/>
<evidence type="ECO:0000256" key="3">
    <source>
        <dbReference type="SAM" id="MobiDB-lite"/>
    </source>
</evidence>
<feature type="compositionally biased region" description="Low complexity" evidence="3">
    <location>
        <begin position="139"/>
        <end position="180"/>
    </location>
</feature>
<dbReference type="InterPro" id="IPR004087">
    <property type="entry name" value="KH_dom"/>
</dbReference>
<dbReference type="SUPFAM" id="SSF54791">
    <property type="entry name" value="Eukaryotic type KH-domain (KH-domain type I)"/>
    <property type="match status" value="1"/>
</dbReference>
<dbReference type="PROSITE" id="PS50084">
    <property type="entry name" value="KH_TYPE_1"/>
    <property type="match status" value="2"/>
</dbReference>
<sequence length="427" mass="48049">MDFFNAGGGGTSGNGATDPYAVIPQQFGNGGQPPPQQPVFFQFDYQQDSGPDYETYQQQQQQQYRASQASQQSQSVYFQNQMTPAQGSYFPIHSASDHDFLGPQTPATGATAASGGASAPYQNRGGSNKEFLIQHQQRRGNQSGQQQGQQSQPNNQQQQSQSGRVQNQQQMQQQTNQPSHFMQHQLHVAAQAQQMHHLHGAPITPQQFMVPPPTMMQPQQIQQAQQRQVQQIHQMQLQQQQQHPQMMQQQAQQVGYHTHQQNQHQQGHHQHQNNQNHSHTQNHPGPHHIPQNPMVGRAMFKLKDWPIRCVVEGKYHSVIYGPHGSTIKEISHSTHCRIEFPNLSKRERAALGNNDRILTVHGNAEQASKAVSRILHVIQSEALKDDNNVGVDIVLRLRAHNQLCGRLIGKAGSSIKEIMQKREPVLQ</sequence>
<protein>
    <submittedName>
        <fullName evidence="6">KH domain-containing protein</fullName>
    </submittedName>
</protein>
<feature type="region of interest" description="Disordered" evidence="3">
    <location>
        <begin position="88"/>
        <end position="180"/>
    </location>
</feature>
<accession>A0A1I7T8G6</accession>
<evidence type="ECO:0000256" key="2">
    <source>
        <dbReference type="PROSITE-ProRule" id="PRU00117"/>
    </source>
</evidence>
<evidence type="ECO:0000256" key="1">
    <source>
        <dbReference type="ARBA" id="ARBA00022737"/>
    </source>
</evidence>
<dbReference type="InterPro" id="IPR004088">
    <property type="entry name" value="KH_dom_type_1"/>
</dbReference>
<dbReference type="CDD" id="cd00105">
    <property type="entry name" value="KH-I"/>
    <property type="match status" value="1"/>
</dbReference>
<name>A0A1I7T8G6_9PELO</name>